<dbReference type="GO" id="GO:0005524">
    <property type="term" value="F:ATP binding"/>
    <property type="evidence" value="ECO:0007669"/>
    <property type="project" value="UniProtKB-KW"/>
</dbReference>
<accession>A0A6N9R0A1</accession>
<dbReference type="SMART" id="SM00382">
    <property type="entry name" value="AAA"/>
    <property type="match status" value="1"/>
</dbReference>
<comment type="caution">
    <text evidence="11">The sequence shown here is derived from an EMBL/GenBank/DDBJ whole genome shotgun (WGS) entry which is preliminary data.</text>
</comment>
<dbReference type="InterPro" id="IPR003439">
    <property type="entry name" value="ABC_transporter-like_ATP-bd"/>
</dbReference>
<dbReference type="PANTHER" id="PTHR42711:SF19">
    <property type="entry name" value="DOXORUBICIN RESISTANCE ATP-BINDING PROTEIN DRRA"/>
    <property type="match status" value="1"/>
</dbReference>
<evidence type="ECO:0000259" key="10">
    <source>
        <dbReference type="PROSITE" id="PS50893"/>
    </source>
</evidence>
<dbReference type="Pfam" id="PF00005">
    <property type="entry name" value="ABC_tran"/>
    <property type="match status" value="1"/>
</dbReference>
<dbReference type="InterPro" id="IPR027417">
    <property type="entry name" value="P-loop_NTPase"/>
</dbReference>
<name>A0A6N9R0A1_9MICC</name>
<evidence type="ECO:0000313" key="12">
    <source>
        <dbReference type="Proteomes" id="UP000471026"/>
    </source>
</evidence>
<keyword evidence="3" id="KW-1003">Cell membrane</keyword>
<dbReference type="RefSeq" id="WP_162230242.1">
    <property type="nucleotide sequence ID" value="NZ_WMHZ01000021.1"/>
</dbReference>
<evidence type="ECO:0000256" key="4">
    <source>
        <dbReference type="ARBA" id="ARBA00022741"/>
    </source>
</evidence>
<dbReference type="InterPro" id="IPR025302">
    <property type="entry name" value="DrrA1/2-like_C"/>
</dbReference>
<evidence type="ECO:0000256" key="9">
    <source>
        <dbReference type="ARBA" id="ARBA00049985"/>
    </source>
</evidence>
<keyword evidence="5 11" id="KW-0067">ATP-binding</keyword>
<organism evidence="11 12">
    <name type="scientific">Kocuria marina subsp. indica</name>
    <dbReference type="NCBI Taxonomy" id="1049583"/>
    <lineage>
        <taxon>Bacteria</taxon>
        <taxon>Bacillati</taxon>
        <taxon>Actinomycetota</taxon>
        <taxon>Actinomycetes</taxon>
        <taxon>Micrococcales</taxon>
        <taxon>Micrococcaceae</taxon>
        <taxon>Kocuria</taxon>
    </lineage>
</organism>
<evidence type="ECO:0000256" key="3">
    <source>
        <dbReference type="ARBA" id="ARBA00022475"/>
    </source>
</evidence>
<dbReference type="Gene3D" id="3.40.50.300">
    <property type="entry name" value="P-loop containing nucleotide triphosphate hydrolases"/>
    <property type="match status" value="1"/>
</dbReference>
<dbReference type="Pfam" id="PF13732">
    <property type="entry name" value="DrrA1-3_C"/>
    <property type="match status" value="1"/>
</dbReference>
<evidence type="ECO:0000256" key="7">
    <source>
        <dbReference type="ARBA" id="ARBA00023136"/>
    </source>
</evidence>
<sequence>MTAAIEAEGMVKMFGDQVALDDLSFTVEEGTVLGVLGPNGAGKTTAVKAVTGLYPLDGGQARIFGHDVRREAPTVKQMTGFAGQYAAVDADLTTAENLVLVGRLYGLTKRSAQARTDELIDSFDMASYARKPVAQHSGGMRRRVDLACALVGSPRVLVLDEPTTGLDPKSRAGLWTMIQRLVREGTTLLLTTQYLEEADVLADRILVIDDGRQIADGTAGQLKKTLGGDRVVIELADPDRDAETAVRAVQPLVAAEGTAERAPDGSHVVIHVPDASRKLAAYVEALSRAEVTIAAVSVQEPTLDDVFFALTGSGTTSSAAADETAEAVA</sequence>
<dbReference type="GO" id="GO:0005886">
    <property type="term" value="C:plasma membrane"/>
    <property type="evidence" value="ECO:0007669"/>
    <property type="project" value="UniProtKB-SubCell"/>
</dbReference>
<proteinExistence type="inferred from homology"/>
<dbReference type="SUPFAM" id="SSF52540">
    <property type="entry name" value="P-loop containing nucleoside triphosphate hydrolases"/>
    <property type="match status" value="1"/>
</dbReference>
<reference evidence="11 12" key="1">
    <citation type="submission" date="2019-11" db="EMBL/GenBank/DDBJ databases">
        <title>Draft genome sequence of Kocuria indica DP-K7, a methyl red degrading Actinobacterium.</title>
        <authorList>
            <person name="Kumaran S."/>
            <person name="Tischler D."/>
            <person name="Ngo A.C.R."/>
            <person name="Schultes F."/>
        </authorList>
    </citation>
    <scope>NUCLEOTIDE SEQUENCE [LARGE SCALE GENOMIC DNA]</scope>
    <source>
        <strain evidence="11 12">DP-K7</strain>
    </source>
</reference>
<keyword evidence="7" id="KW-0472">Membrane</keyword>
<evidence type="ECO:0000256" key="6">
    <source>
        <dbReference type="ARBA" id="ARBA00022967"/>
    </source>
</evidence>
<dbReference type="GO" id="GO:0016887">
    <property type="term" value="F:ATP hydrolysis activity"/>
    <property type="evidence" value="ECO:0007669"/>
    <property type="project" value="InterPro"/>
</dbReference>
<keyword evidence="4" id="KW-0547">Nucleotide-binding</keyword>
<keyword evidence="6" id="KW-1278">Translocase</keyword>
<comment type="similarity">
    <text evidence="9">Belongs to the ABC transporter superfamily. Drug exporter-1 (DrugE1) (TC 3.A.1.105) family.</text>
</comment>
<dbReference type="PANTHER" id="PTHR42711">
    <property type="entry name" value="ABC TRANSPORTER ATP-BINDING PROTEIN"/>
    <property type="match status" value="1"/>
</dbReference>
<dbReference type="InterPro" id="IPR003593">
    <property type="entry name" value="AAA+_ATPase"/>
</dbReference>
<feature type="domain" description="ABC transporter" evidence="10">
    <location>
        <begin position="5"/>
        <end position="235"/>
    </location>
</feature>
<dbReference type="InterPro" id="IPR005894">
    <property type="entry name" value="DrrA"/>
</dbReference>
<dbReference type="EMBL" id="WMHZ01000021">
    <property type="protein sequence ID" value="NDO78942.1"/>
    <property type="molecule type" value="Genomic_DNA"/>
</dbReference>
<evidence type="ECO:0000313" key="11">
    <source>
        <dbReference type="EMBL" id="NDO78942.1"/>
    </source>
</evidence>
<evidence type="ECO:0000256" key="2">
    <source>
        <dbReference type="ARBA" id="ARBA00022448"/>
    </source>
</evidence>
<dbReference type="GO" id="GO:0043215">
    <property type="term" value="P:daunorubicin transport"/>
    <property type="evidence" value="ECO:0007669"/>
    <property type="project" value="InterPro"/>
</dbReference>
<evidence type="ECO:0000256" key="8">
    <source>
        <dbReference type="ARBA" id="ARBA00023251"/>
    </source>
</evidence>
<dbReference type="GO" id="GO:1900753">
    <property type="term" value="P:doxorubicin transport"/>
    <property type="evidence" value="ECO:0007669"/>
    <property type="project" value="InterPro"/>
</dbReference>
<dbReference type="GO" id="GO:0046677">
    <property type="term" value="P:response to antibiotic"/>
    <property type="evidence" value="ECO:0007669"/>
    <property type="project" value="UniProtKB-KW"/>
</dbReference>
<evidence type="ECO:0000256" key="5">
    <source>
        <dbReference type="ARBA" id="ARBA00022840"/>
    </source>
</evidence>
<keyword evidence="2" id="KW-0813">Transport</keyword>
<gene>
    <name evidence="11" type="ORF">GKZ75_12085</name>
</gene>
<dbReference type="NCBIfam" id="TIGR01188">
    <property type="entry name" value="drrA"/>
    <property type="match status" value="1"/>
</dbReference>
<dbReference type="InterPro" id="IPR050763">
    <property type="entry name" value="ABC_transporter_ATP-binding"/>
</dbReference>
<protein>
    <submittedName>
        <fullName evidence="11">ATP-binding cassette domain-containing protein</fullName>
    </submittedName>
</protein>
<dbReference type="AlphaFoldDB" id="A0A6N9R0A1"/>
<dbReference type="Proteomes" id="UP000471026">
    <property type="component" value="Unassembled WGS sequence"/>
</dbReference>
<comment type="subcellular location">
    <subcellularLocation>
        <location evidence="1">Cell membrane</location>
        <topology evidence="1">Peripheral membrane protein</topology>
    </subcellularLocation>
</comment>
<dbReference type="PROSITE" id="PS50893">
    <property type="entry name" value="ABC_TRANSPORTER_2"/>
    <property type="match status" value="1"/>
</dbReference>
<keyword evidence="8" id="KW-0046">Antibiotic resistance</keyword>
<evidence type="ECO:0000256" key="1">
    <source>
        <dbReference type="ARBA" id="ARBA00004202"/>
    </source>
</evidence>